<gene>
    <name evidence="7" type="ORF">IPN75_02550</name>
</gene>
<keyword evidence="2" id="KW-1003">Cell membrane</keyword>
<feature type="transmembrane region" description="Helical" evidence="6">
    <location>
        <begin position="228"/>
        <end position="254"/>
    </location>
</feature>
<feature type="transmembrane region" description="Helical" evidence="6">
    <location>
        <begin position="191"/>
        <end position="208"/>
    </location>
</feature>
<dbReference type="Pfam" id="PF03631">
    <property type="entry name" value="Virul_fac_BrkB"/>
    <property type="match status" value="1"/>
</dbReference>
<evidence type="ECO:0000313" key="7">
    <source>
        <dbReference type="EMBL" id="MBK8889330.1"/>
    </source>
</evidence>
<keyword evidence="4 6" id="KW-1133">Transmembrane helix</keyword>
<dbReference type="PIRSF" id="PIRSF035875">
    <property type="entry name" value="RNase_BN"/>
    <property type="match status" value="1"/>
</dbReference>
<evidence type="ECO:0000256" key="2">
    <source>
        <dbReference type="ARBA" id="ARBA00022475"/>
    </source>
</evidence>
<evidence type="ECO:0000256" key="6">
    <source>
        <dbReference type="SAM" id="Phobius"/>
    </source>
</evidence>
<protein>
    <submittedName>
        <fullName evidence="7">YihY family inner membrane protein</fullName>
    </submittedName>
</protein>
<organism evidence="7 8">
    <name type="scientific">Candidatus Dechloromonas phosphorivorans</name>
    <dbReference type="NCBI Taxonomy" id="2899244"/>
    <lineage>
        <taxon>Bacteria</taxon>
        <taxon>Pseudomonadati</taxon>
        <taxon>Pseudomonadota</taxon>
        <taxon>Betaproteobacteria</taxon>
        <taxon>Rhodocyclales</taxon>
        <taxon>Azonexaceae</taxon>
        <taxon>Dechloromonas</taxon>
    </lineage>
</organism>
<name>A0A9D7LK68_9RHOO</name>
<sequence length="262" mass="28786">MPRTIFRRFRSEHMMQTSAALAFTTLMALVPLVTLILSVADTVPYLNSLLTRLEGLIQGSLLPSGAAGTISGSISRFSHRAQQLTVAGIAFLSITAFILMNTIERAFNHVWQVKPRPFLIRLRLYLFAIAVWPFVLAAVAAAVSFAVTTSLGFIEEVEWVRRASLKAISVTVLGMFFSFLYHAVPNAPVSWRGALLGGLFASLAFAIMQKLFEWYLASSAILKSVYGAFAAFPVFLVWLHLSWAVVLFGGLIAATTSRPARR</sequence>
<evidence type="ECO:0000313" key="8">
    <source>
        <dbReference type="Proteomes" id="UP000808146"/>
    </source>
</evidence>
<keyword evidence="3 6" id="KW-0812">Transmembrane</keyword>
<evidence type="ECO:0000256" key="1">
    <source>
        <dbReference type="ARBA" id="ARBA00004651"/>
    </source>
</evidence>
<dbReference type="PANTHER" id="PTHR30213:SF0">
    <property type="entry name" value="UPF0761 MEMBRANE PROTEIN YIHY"/>
    <property type="match status" value="1"/>
</dbReference>
<reference evidence="7" key="1">
    <citation type="submission" date="2020-10" db="EMBL/GenBank/DDBJ databases">
        <title>Connecting structure to function with the recovery of over 1000 high-quality activated sludge metagenome-assembled genomes encoding full-length rRNA genes using long-read sequencing.</title>
        <authorList>
            <person name="Singleton C.M."/>
            <person name="Petriglieri F."/>
            <person name="Kristensen J.M."/>
            <person name="Kirkegaard R.H."/>
            <person name="Michaelsen T.Y."/>
            <person name="Andersen M.H."/>
            <person name="Karst S.M."/>
            <person name="Dueholm M.S."/>
            <person name="Nielsen P.H."/>
            <person name="Albertsen M."/>
        </authorList>
    </citation>
    <scope>NUCLEOTIDE SEQUENCE</scope>
    <source>
        <strain evidence="7">OdNE_18-Q3-R46-58_BAT3C.305</strain>
    </source>
</reference>
<proteinExistence type="predicted"/>
<evidence type="ECO:0000256" key="5">
    <source>
        <dbReference type="ARBA" id="ARBA00023136"/>
    </source>
</evidence>
<dbReference type="PANTHER" id="PTHR30213">
    <property type="entry name" value="INNER MEMBRANE PROTEIN YHJD"/>
    <property type="match status" value="1"/>
</dbReference>
<comment type="subcellular location">
    <subcellularLocation>
        <location evidence="1">Cell membrane</location>
        <topology evidence="1">Multi-pass membrane protein</topology>
    </subcellularLocation>
</comment>
<dbReference type="InterPro" id="IPR017039">
    <property type="entry name" value="Virul_fac_BrkB"/>
</dbReference>
<dbReference type="NCBIfam" id="TIGR00765">
    <property type="entry name" value="yihY_not_rbn"/>
    <property type="match status" value="1"/>
</dbReference>
<evidence type="ECO:0000256" key="3">
    <source>
        <dbReference type="ARBA" id="ARBA00022692"/>
    </source>
</evidence>
<feature type="transmembrane region" description="Helical" evidence="6">
    <location>
        <begin position="167"/>
        <end position="184"/>
    </location>
</feature>
<comment type="caution">
    <text evidence="7">The sequence shown here is derived from an EMBL/GenBank/DDBJ whole genome shotgun (WGS) entry which is preliminary data.</text>
</comment>
<dbReference type="EMBL" id="JADKBR010000001">
    <property type="protein sequence ID" value="MBK8889330.1"/>
    <property type="molecule type" value="Genomic_DNA"/>
</dbReference>
<feature type="transmembrane region" description="Helical" evidence="6">
    <location>
        <begin position="124"/>
        <end position="147"/>
    </location>
</feature>
<evidence type="ECO:0000256" key="4">
    <source>
        <dbReference type="ARBA" id="ARBA00022989"/>
    </source>
</evidence>
<keyword evidence="5 6" id="KW-0472">Membrane</keyword>
<accession>A0A9D7LK68</accession>
<feature type="transmembrane region" description="Helical" evidence="6">
    <location>
        <begin position="84"/>
        <end position="103"/>
    </location>
</feature>
<dbReference type="Proteomes" id="UP000808146">
    <property type="component" value="Unassembled WGS sequence"/>
</dbReference>
<dbReference type="AlphaFoldDB" id="A0A9D7LK68"/>
<dbReference type="GO" id="GO:0005886">
    <property type="term" value="C:plasma membrane"/>
    <property type="evidence" value="ECO:0007669"/>
    <property type="project" value="UniProtKB-SubCell"/>
</dbReference>